<organism evidence="1 2">
    <name type="scientific">Spirodela intermedia</name>
    <name type="common">Intermediate duckweed</name>
    <dbReference type="NCBI Taxonomy" id="51605"/>
    <lineage>
        <taxon>Eukaryota</taxon>
        <taxon>Viridiplantae</taxon>
        <taxon>Streptophyta</taxon>
        <taxon>Embryophyta</taxon>
        <taxon>Tracheophyta</taxon>
        <taxon>Spermatophyta</taxon>
        <taxon>Magnoliopsida</taxon>
        <taxon>Liliopsida</taxon>
        <taxon>Araceae</taxon>
        <taxon>Lemnoideae</taxon>
        <taxon>Spirodela</taxon>
    </lineage>
</organism>
<proteinExistence type="predicted"/>
<gene>
    <name evidence="1" type="ORF">SI7747_UN020749</name>
</gene>
<protein>
    <submittedName>
        <fullName evidence="1">Uncharacterized protein</fullName>
    </submittedName>
</protein>
<sequence>MSHAKFLLERPIRSFKIGASVRKSIFILLYAKMGCNIISQSLFSRVYDHSLPHSRLATGDVEGEWRTRAYRSPS</sequence>
<keyword evidence="2" id="KW-1185">Reference proteome</keyword>
<reference evidence="2" key="1">
    <citation type="journal article" date="2020" name="Sci. Rep.">
        <title>Chromosome-scale genome assembly for the duckweed Spirodela intermedia, integrating cytogenetic maps, PacBio and Oxford Nanopore libraries.</title>
        <authorList>
            <person name="Hoang P.T.N."/>
            <person name="Fiebig A."/>
            <person name="Novak P."/>
            <person name="Macas J."/>
            <person name="Cao H.X."/>
            <person name="Stepanenko A."/>
            <person name="Chen G."/>
            <person name="Borisjuk N."/>
            <person name="Scholz U."/>
            <person name="Schubert I."/>
        </authorList>
    </citation>
    <scope>NUCLEOTIDE SEQUENCE [LARGE SCALE GENOMIC DNA]</scope>
</reference>
<name>A0ABN7E946_SPIIN</name>
<comment type="caution">
    <text evidence="1">The sequence shown here is derived from an EMBL/GenBank/DDBJ whole genome shotgun (WGS) entry which is preliminary data.</text>
</comment>
<evidence type="ECO:0000313" key="2">
    <source>
        <dbReference type="Proteomes" id="UP001189122"/>
    </source>
</evidence>
<dbReference type="Proteomes" id="UP001189122">
    <property type="component" value="Unassembled WGS sequence"/>
</dbReference>
<accession>A0ABN7E946</accession>
<dbReference type="EMBL" id="CACRZD030000106">
    <property type="protein sequence ID" value="CAA6674391.1"/>
    <property type="molecule type" value="Genomic_DNA"/>
</dbReference>
<evidence type="ECO:0000313" key="1">
    <source>
        <dbReference type="EMBL" id="CAA6674391.1"/>
    </source>
</evidence>